<evidence type="ECO:0000313" key="12">
    <source>
        <dbReference type="Proteomes" id="UP000652995"/>
    </source>
</evidence>
<keyword evidence="10" id="KW-0449">Lipoprotein</keyword>
<dbReference type="CDD" id="cd01140">
    <property type="entry name" value="FatB"/>
    <property type="match status" value="1"/>
</dbReference>
<dbReference type="InterPro" id="IPR033870">
    <property type="entry name" value="FatB"/>
</dbReference>
<evidence type="ECO:0000256" key="1">
    <source>
        <dbReference type="ARBA" id="ARBA00004196"/>
    </source>
</evidence>
<dbReference type="PROSITE" id="PS50983">
    <property type="entry name" value="FE_B12_PBP"/>
    <property type="match status" value="1"/>
</dbReference>
<keyword evidence="12" id="KW-1185">Reference proteome</keyword>
<dbReference type="GO" id="GO:0030288">
    <property type="term" value="C:outer membrane-bounded periplasmic space"/>
    <property type="evidence" value="ECO:0007669"/>
    <property type="project" value="TreeGrafter"/>
</dbReference>
<keyword evidence="3" id="KW-0813">Transport</keyword>
<dbReference type="PROSITE" id="PS51257">
    <property type="entry name" value="PROKAR_LIPOPROTEIN"/>
    <property type="match status" value="1"/>
</dbReference>
<evidence type="ECO:0000313" key="11">
    <source>
        <dbReference type="Proteomes" id="UP000243706"/>
    </source>
</evidence>
<feature type="coiled-coil region" evidence="5">
    <location>
        <begin position="192"/>
        <end position="219"/>
    </location>
</feature>
<dbReference type="PANTHER" id="PTHR30532:SF28">
    <property type="entry name" value="PETROBACTIN-BINDING PROTEIN YCLQ"/>
    <property type="match status" value="1"/>
</dbReference>
<gene>
    <name evidence="10" type="primary">sstD</name>
    <name evidence="9" type="ORF">GCM10007183_18830</name>
    <name evidence="10" type="ORF">SAMEA4412661_01967</name>
</gene>
<protein>
    <submittedName>
        <fullName evidence="10">Lipoprotein SstD</fullName>
    </submittedName>
    <submittedName>
        <fullName evidence="9">Periplasmic-binding protein</fullName>
    </submittedName>
</protein>
<evidence type="ECO:0000256" key="6">
    <source>
        <dbReference type="SAM" id="MobiDB-lite"/>
    </source>
</evidence>
<evidence type="ECO:0000259" key="8">
    <source>
        <dbReference type="PROSITE" id="PS50983"/>
    </source>
</evidence>
<evidence type="ECO:0000256" key="4">
    <source>
        <dbReference type="ARBA" id="ARBA00022729"/>
    </source>
</evidence>
<dbReference type="KEGG" id="smus:C7J88_06470"/>
<dbReference type="Proteomes" id="UP000652995">
    <property type="component" value="Unassembled WGS sequence"/>
</dbReference>
<dbReference type="EMBL" id="BMCB01000013">
    <property type="protein sequence ID" value="GGA94920.1"/>
    <property type="molecule type" value="Genomic_DNA"/>
</dbReference>
<proteinExistence type="inferred from homology"/>
<dbReference type="RefSeq" id="WP_095117929.1">
    <property type="nucleotide sequence ID" value="NZ_BMCB01000013.1"/>
</dbReference>
<reference evidence="9" key="1">
    <citation type="journal article" date="2014" name="Int. J. Syst. Evol. Microbiol.">
        <title>Complete genome of a new Firmicutes species belonging to the dominant human colonic microbiota ('Ruminococcus bicirculans') reveals two chromosomes and a selective capacity to utilize plant glucans.</title>
        <authorList>
            <consortium name="NISC Comparative Sequencing Program"/>
            <person name="Wegmann U."/>
            <person name="Louis P."/>
            <person name="Goesmann A."/>
            <person name="Henrissat B."/>
            <person name="Duncan S.H."/>
            <person name="Flint H.J."/>
        </authorList>
    </citation>
    <scope>NUCLEOTIDE SEQUENCE</scope>
    <source>
        <strain evidence="9">CCM 4175</strain>
    </source>
</reference>
<dbReference type="Gene3D" id="3.40.50.1980">
    <property type="entry name" value="Nitrogenase molybdenum iron protein domain"/>
    <property type="match status" value="2"/>
</dbReference>
<organism evidence="10 11">
    <name type="scientific">Staphylococcus muscae</name>
    <dbReference type="NCBI Taxonomy" id="1294"/>
    <lineage>
        <taxon>Bacteria</taxon>
        <taxon>Bacillati</taxon>
        <taxon>Bacillota</taxon>
        <taxon>Bacilli</taxon>
        <taxon>Bacillales</taxon>
        <taxon>Staphylococcaceae</taxon>
        <taxon>Staphylococcus</taxon>
    </lineage>
</organism>
<reference evidence="10 11" key="2">
    <citation type="submission" date="2017-06" db="EMBL/GenBank/DDBJ databases">
        <authorList>
            <consortium name="Pathogen Informatics"/>
        </authorList>
    </citation>
    <scope>NUCLEOTIDE SEQUENCE [LARGE SCALE GENOMIC DNA]</scope>
    <source>
        <strain evidence="10 11">NCTC13833</strain>
    </source>
</reference>
<reference evidence="9" key="4">
    <citation type="submission" date="2024-05" db="EMBL/GenBank/DDBJ databases">
        <authorList>
            <person name="Sun Q."/>
            <person name="Sedlacek I."/>
        </authorList>
    </citation>
    <scope>NUCLEOTIDE SEQUENCE</scope>
    <source>
        <strain evidence="9">CCM 4175</strain>
    </source>
</reference>
<feature type="compositionally biased region" description="Basic and acidic residues" evidence="6">
    <location>
        <begin position="25"/>
        <end position="43"/>
    </location>
</feature>
<dbReference type="SUPFAM" id="SSF53807">
    <property type="entry name" value="Helical backbone' metal receptor"/>
    <property type="match status" value="1"/>
</dbReference>
<accession>A0A240C8U3</accession>
<dbReference type="InterPro" id="IPR051313">
    <property type="entry name" value="Bact_iron-sidero_bind"/>
</dbReference>
<keyword evidence="5" id="KW-0175">Coiled coil</keyword>
<sequence length="346" mass="38049">MKKLGLLVVFAMMLILVACGNNNSSDEKSESKDSSEPKTVEVKNDFMIAGEAEDGSEDKAYKDTVKVPVKPKKAVVFDYGTVDTMKELGLQSSIAALPKGEDNASLPDFLSEFKDEKYENVGSLKEVNYDAVAKVKPDVIFLSSRTANQQTIDELKKAAPKAALVYMGADYSKYVDSMKMNAETLGKIYDKADDVKKLNEDMDKKIADMKKKTKDLDKKAMYLLVNEGELSTYGTGDRFGGIIYDTLGFKPADNNVKSSGHGQNVTNEYVSEKNPDIIFAMDRGQAIGGKSTAKQVLGNDVLKDVKAIKNDEVVEVDPKLWYFASGSVTTTMKQVDELEKGLKLDK</sequence>
<keyword evidence="4 7" id="KW-0732">Signal</keyword>
<evidence type="ECO:0000313" key="10">
    <source>
        <dbReference type="EMBL" id="SNW04397.1"/>
    </source>
</evidence>
<name>A0A240C8U3_9STAP</name>
<dbReference type="OrthoDB" id="63946at2"/>
<evidence type="ECO:0000256" key="3">
    <source>
        <dbReference type="ARBA" id="ARBA00022448"/>
    </source>
</evidence>
<dbReference type="InterPro" id="IPR002491">
    <property type="entry name" value="ABC_transptr_periplasmic_BD"/>
</dbReference>
<feature type="region of interest" description="Disordered" evidence="6">
    <location>
        <begin position="23"/>
        <end position="43"/>
    </location>
</feature>
<feature type="chain" id="PRO_5039631386" evidence="7">
    <location>
        <begin position="21"/>
        <end position="346"/>
    </location>
</feature>
<dbReference type="EMBL" id="LT906464">
    <property type="protein sequence ID" value="SNW04397.1"/>
    <property type="molecule type" value="Genomic_DNA"/>
</dbReference>
<reference evidence="12" key="3">
    <citation type="journal article" date="2019" name="Int. J. Syst. Evol. Microbiol.">
        <title>The Global Catalogue of Microorganisms (GCM) 10K type strain sequencing project: providing services to taxonomists for standard genome sequencing and annotation.</title>
        <authorList>
            <consortium name="The Broad Institute Genomics Platform"/>
            <consortium name="The Broad Institute Genome Sequencing Center for Infectious Disease"/>
            <person name="Wu L."/>
            <person name="Ma J."/>
        </authorList>
    </citation>
    <scope>NUCLEOTIDE SEQUENCE [LARGE SCALE GENOMIC DNA]</scope>
    <source>
        <strain evidence="12">CCM 4175</strain>
    </source>
</reference>
<comment type="similarity">
    <text evidence="2">Belongs to the bacterial solute-binding protein 8 family.</text>
</comment>
<dbReference type="Pfam" id="PF01497">
    <property type="entry name" value="Peripla_BP_2"/>
    <property type="match status" value="1"/>
</dbReference>
<dbReference type="Proteomes" id="UP000243706">
    <property type="component" value="Chromosome 1"/>
</dbReference>
<evidence type="ECO:0000256" key="2">
    <source>
        <dbReference type="ARBA" id="ARBA00008814"/>
    </source>
</evidence>
<dbReference type="PANTHER" id="PTHR30532">
    <property type="entry name" value="IRON III DICITRATE-BINDING PERIPLASMIC PROTEIN"/>
    <property type="match status" value="1"/>
</dbReference>
<evidence type="ECO:0000313" key="9">
    <source>
        <dbReference type="EMBL" id="GGA94920.1"/>
    </source>
</evidence>
<feature type="domain" description="Fe/B12 periplasmic-binding" evidence="8">
    <location>
        <begin position="73"/>
        <end position="346"/>
    </location>
</feature>
<comment type="subcellular location">
    <subcellularLocation>
        <location evidence="1">Cell envelope</location>
    </subcellularLocation>
</comment>
<dbReference type="AlphaFoldDB" id="A0A240C8U3"/>
<feature type="signal peptide" evidence="7">
    <location>
        <begin position="1"/>
        <end position="20"/>
    </location>
</feature>
<evidence type="ECO:0000256" key="5">
    <source>
        <dbReference type="SAM" id="Coils"/>
    </source>
</evidence>
<dbReference type="GO" id="GO:1901678">
    <property type="term" value="P:iron coordination entity transport"/>
    <property type="evidence" value="ECO:0007669"/>
    <property type="project" value="UniProtKB-ARBA"/>
</dbReference>
<evidence type="ECO:0000256" key="7">
    <source>
        <dbReference type="SAM" id="SignalP"/>
    </source>
</evidence>